<dbReference type="SMART" id="SM00748">
    <property type="entry name" value="HEPN"/>
    <property type="match status" value="1"/>
</dbReference>
<sequence>MRRDPKAEGLRWLEQAEADRKGGQLLLEGGSYHLACFIAQQVAEKALKAFLYAQGEEIVTGHSVEALCRWAAEYDLEFEALRPEVAPLDGHYLPARYPNSVPDSIPARIYNRAIAVEALRMADRVLELVRRKLREDI</sequence>
<reference evidence="3" key="1">
    <citation type="submission" date="2017-09" db="EMBL/GenBank/DDBJ databases">
        <title>Metaegenomics of thermophilic ammonia-oxidizing enrichment culture.</title>
        <authorList>
            <person name="Kato S."/>
            <person name="Suzuki K."/>
        </authorList>
    </citation>
    <scope>NUCLEOTIDE SEQUENCE [LARGE SCALE GENOMIC DNA]</scope>
</reference>
<evidence type="ECO:0000259" key="1">
    <source>
        <dbReference type="PROSITE" id="PS50910"/>
    </source>
</evidence>
<organism evidence="2 3">
    <name type="scientific">Candidatus Thermoflexus japonica</name>
    <dbReference type="NCBI Taxonomy" id="2035417"/>
    <lineage>
        <taxon>Bacteria</taxon>
        <taxon>Bacillati</taxon>
        <taxon>Chloroflexota</taxon>
        <taxon>Thermoflexia</taxon>
        <taxon>Thermoflexales</taxon>
        <taxon>Thermoflexaceae</taxon>
        <taxon>Thermoflexus</taxon>
    </lineage>
</organism>
<dbReference type="Pfam" id="PF05168">
    <property type="entry name" value="HEPN"/>
    <property type="match status" value="1"/>
</dbReference>
<dbReference type="SUPFAM" id="SSF81593">
    <property type="entry name" value="Nucleotidyltransferase substrate binding subunit/domain"/>
    <property type="match status" value="1"/>
</dbReference>
<dbReference type="Proteomes" id="UP000236642">
    <property type="component" value="Unassembled WGS sequence"/>
</dbReference>
<dbReference type="PROSITE" id="PS50910">
    <property type="entry name" value="HEPN"/>
    <property type="match status" value="1"/>
</dbReference>
<accession>A0A2H5Y6C3</accession>
<gene>
    <name evidence="2" type="ORF">HRbin22_01233</name>
</gene>
<dbReference type="Gene3D" id="1.20.120.330">
    <property type="entry name" value="Nucleotidyltransferases domain 2"/>
    <property type="match status" value="1"/>
</dbReference>
<evidence type="ECO:0000313" key="3">
    <source>
        <dbReference type="Proteomes" id="UP000236642"/>
    </source>
</evidence>
<evidence type="ECO:0000313" key="2">
    <source>
        <dbReference type="EMBL" id="GBD08986.1"/>
    </source>
</evidence>
<dbReference type="InterPro" id="IPR007842">
    <property type="entry name" value="HEPN_dom"/>
</dbReference>
<comment type="caution">
    <text evidence="2">The sequence shown here is derived from an EMBL/GenBank/DDBJ whole genome shotgun (WGS) entry which is preliminary data.</text>
</comment>
<protein>
    <recommendedName>
        <fullName evidence="1">HEPN domain-containing protein</fullName>
    </recommendedName>
</protein>
<dbReference type="AlphaFoldDB" id="A0A2H5Y6C3"/>
<feature type="domain" description="HEPN" evidence="1">
    <location>
        <begin position="13"/>
        <end position="125"/>
    </location>
</feature>
<proteinExistence type="predicted"/>
<name>A0A2H5Y6C3_9CHLR</name>
<dbReference type="EMBL" id="BEHY01000023">
    <property type="protein sequence ID" value="GBD08986.1"/>
    <property type="molecule type" value="Genomic_DNA"/>
</dbReference>